<organism evidence="2 3">
    <name type="scientific">Cuscuta campestris</name>
    <dbReference type="NCBI Taxonomy" id="132261"/>
    <lineage>
        <taxon>Eukaryota</taxon>
        <taxon>Viridiplantae</taxon>
        <taxon>Streptophyta</taxon>
        <taxon>Embryophyta</taxon>
        <taxon>Tracheophyta</taxon>
        <taxon>Spermatophyta</taxon>
        <taxon>Magnoliopsida</taxon>
        <taxon>eudicotyledons</taxon>
        <taxon>Gunneridae</taxon>
        <taxon>Pentapetalae</taxon>
        <taxon>asterids</taxon>
        <taxon>lamiids</taxon>
        <taxon>Solanales</taxon>
        <taxon>Convolvulaceae</taxon>
        <taxon>Cuscuteae</taxon>
        <taxon>Cuscuta</taxon>
        <taxon>Cuscuta subgen. Grammica</taxon>
        <taxon>Cuscuta sect. Cleistogrammica</taxon>
    </lineage>
</organism>
<sequence length="73" mass="8589">MLFSGLSLLALTFQRQISHFSFTSVVSMLTFMQITFLETQSFKQYRTSILTHISTTLIYFIRFFSIAQHQNLE</sequence>
<reference evidence="2 3" key="1">
    <citation type="submission" date="2018-04" db="EMBL/GenBank/DDBJ databases">
        <authorList>
            <person name="Vogel A."/>
        </authorList>
    </citation>
    <scope>NUCLEOTIDE SEQUENCE [LARGE SCALE GENOMIC DNA]</scope>
</reference>
<dbReference type="EMBL" id="OOIL02000450">
    <property type="protein sequence ID" value="VFQ65340.1"/>
    <property type="molecule type" value="Genomic_DNA"/>
</dbReference>
<keyword evidence="1" id="KW-0812">Transmembrane</keyword>
<keyword evidence="3" id="KW-1185">Reference proteome</keyword>
<evidence type="ECO:0000313" key="2">
    <source>
        <dbReference type="EMBL" id="VFQ65340.1"/>
    </source>
</evidence>
<keyword evidence="1" id="KW-0472">Membrane</keyword>
<accession>A0A484KJ02</accession>
<proteinExistence type="predicted"/>
<dbReference type="Proteomes" id="UP000595140">
    <property type="component" value="Unassembled WGS sequence"/>
</dbReference>
<gene>
    <name evidence="2" type="ORF">CCAM_LOCUS7116</name>
</gene>
<feature type="transmembrane region" description="Helical" evidence="1">
    <location>
        <begin position="20"/>
        <end position="37"/>
    </location>
</feature>
<evidence type="ECO:0000256" key="1">
    <source>
        <dbReference type="SAM" id="Phobius"/>
    </source>
</evidence>
<protein>
    <submittedName>
        <fullName evidence="2">Uncharacterized protein</fullName>
    </submittedName>
</protein>
<evidence type="ECO:0000313" key="3">
    <source>
        <dbReference type="Proteomes" id="UP000595140"/>
    </source>
</evidence>
<dbReference type="AlphaFoldDB" id="A0A484KJ02"/>
<keyword evidence="1" id="KW-1133">Transmembrane helix</keyword>
<feature type="transmembrane region" description="Helical" evidence="1">
    <location>
        <begin position="49"/>
        <end position="67"/>
    </location>
</feature>
<name>A0A484KJ02_9ASTE</name>